<dbReference type="GO" id="GO:0016020">
    <property type="term" value="C:membrane"/>
    <property type="evidence" value="ECO:0007669"/>
    <property type="project" value="UniProtKB-SubCell"/>
</dbReference>
<dbReference type="AlphaFoldDB" id="A0AAD5Y1W9"/>
<evidence type="ECO:0000259" key="14">
    <source>
        <dbReference type="Pfam" id="PF07885"/>
    </source>
</evidence>
<name>A0AAD5Y1W9_9FUNG</name>
<keyword evidence="5" id="KW-0631">Potassium channel</keyword>
<dbReference type="PANTHER" id="PTHR10027:SF10">
    <property type="entry name" value="SLOWPOKE 2, ISOFORM D"/>
    <property type="match status" value="1"/>
</dbReference>
<feature type="transmembrane region" description="Helical" evidence="12">
    <location>
        <begin position="137"/>
        <end position="159"/>
    </location>
</feature>
<evidence type="ECO:0000256" key="10">
    <source>
        <dbReference type="ARBA" id="ARBA00023303"/>
    </source>
</evidence>
<evidence type="ECO:0000256" key="2">
    <source>
        <dbReference type="ARBA" id="ARBA00022448"/>
    </source>
</evidence>
<keyword evidence="17" id="KW-1185">Reference proteome</keyword>
<feature type="transmembrane region" description="Helical" evidence="12">
    <location>
        <begin position="257"/>
        <end position="274"/>
    </location>
</feature>
<keyword evidence="10" id="KW-0407">Ion channel</keyword>
<dbReference type="Pfam" id="PF07885">
    <property type="entry name" value="Ion_trans_2"/>
    <property type="match status" value="1"/>
</dbReference>
<feature type="transmembrane region" description="Helical" evidence="12">
    <location>
        <begin position="104"/>
        <end position="125"/>
    </location>
</feature>
<feature type="transmembrane region" description="Helical" evidence="12">
    <location>
        <begin position="294"/>
        <end position="314"/>
    </location>
</feature>
<gene>
    <name evidence="16" type="ORF">HK099_008455</name>
</gene>
<evidence type="ECO:0000256" key="12">
    <source>
        <dbReference type="SAM" id="Phobius"/>
    </source>
</evidence>
<dbReference type="Gene3D" id="3.40.50.720">
    <property type="entry name" value="NAD(P)-binding Rossmann-like Domain"/>
    <property type="match status" value="2"/>
</dbReference>
<feature type="transmembrane region" description="Helical" evidence="12">
    <location>
        <begin position="334"/>
        <end position="350"/>
    </location>
</feature>
<keyword evidence="8" id="KW-0406">Ion transport</keyword>
<evidence type="ECO:0000256" key="1">
    <source>
        <dbReference type="ARBA" id="ARBA00004141"/>
    </source>
</evidence>
<keyword evidence="4 12" id="KW-0812">Transmembrane</keyword>
<evidence type="ECO:0000256" key="8">
    <source>
        <dbReference type="ARBA" id="ARBA00023065"/>
    </source>
</evidence>
<feature type="domain" description="Calcium-activated potassium channel BK alpha subunit" evidence="13">
    <location>
        <begin position="539"/>
        <end position="625"/>
    </location>
</feature>
<dbReference type="Proteomes" id="UP001211065">
    <property type="component" value="Unassembled WGS sequence"/>
</dbReference>
<comment type="catalytic activity">
    <reaction evidence="11">
        <text>K(+)(in) = K(+)(out)</text>
        <dbReference type="Rhea" id="RHEA:29463"/>
        <dbReference type="ChEBI" id="CHEBI:29103"/>
    </reaction>
</comment>
<accession>A0AAD5Y1W9</accession>
<dbReference type="PANTHER" id="PTHR10027">
    <property type="entry name" value="CALCIUM-ACTIVATED POTASSIUM CHANNEL ALPHA CHAIN"/>
    <property type="match status" value="1"/>
</dbReference>
<evidence type="ECO:0000256" key="5">
    <source>
        <dbReference type="ARBA" id="ARBA00022826"/>
    </source>
</evidence>
<evidence type="ECO:0000256" key="9">
    <source>
        <dbReference type="ARBA" id="ARBA00023136"/>
    </source>
</evidence>
<keyword evidence="3" id="KW-0633">Potassium transport</keyword>
<organism evidence="16 17">
    <name type="scientific">Clydaea vesicula</name>
    <dbReference type="NCBI Taxonomy" id="447962"/>
    <lineage>
        <taxon>Eukaryota</taxon>
        <taxon>Fungi</taxon>
        <taxon>Fungi incertae sedis</taxon>
        <taxon>Chytridiomycota</taxon>
        <taxon>Chytridiomycota incertae sedis</taxon>
        <taxon>Chytridiomycetes</taxon>
        <taxon>Lobulomycetales</taxon>
        <taxon>Lobulomycetaceae</taxon>
        <taxon>Clydaea</taxon>
    </lineage>
</organism>
<dbReference type="Pfam" id="PF03493">
    <property type="entry name" value="BK_channel_a"/>
    <property type="match status" value="1"/>
</dbReference>
<feature type="domain" description="RCK N-terminal" evidence="15">
    <location>
        <begin position="750"/>
        <end position="864"/>
    </location>
</feature>
<feature type="transmembrane region" description="Helical" evidence="12">
    <location>
        <begin position="204"/>
        <end position="226"/>
    </location>
</feature>
<evidence type="ECO:0000256" key="4">
    <source>
        <dbReference type="ARBA" id="ARBA00022692"/>
    </source>
</evidence>
<dbReference type="Pfam" id="PF22614">
    <property type="entry name" value="Slo-like_RCK"/>
    <property type="match status" value="2"/>
</dbReference>
<comment type="caution">
    <text evidence="16">The sequence shown here is derived from an EMBL/GenBank/DDBJ whole genome shotgun (WGS) entry which is preliminary data.</text>
</comment>
<feature type="domain" description="Potassium channel" evidence="14">
    <location>
        <begin position="302"/>
        <end position="387"/>
    </location>
</feature>
<dbReference type="EMBL" id="JADGJW010000093">
    <property type="protein sequence ID" value="KAJ3224435.1"/>
    <property type="molecule type" value="Genomic_DNA"/>
</dbReference>
<evidence type="ECO:0000313" key="17">
    <source>
        <dbReference type="Proteomes" id="UP001211065"/>
    </source>
</evidence>
<evidence type="ECO:0000256" key="6">
    <source>
        <dbReference type="ARBA" id="ARBA00022958"/>
    </source>
</evidence>
<dbReference type="Gene3D" id="1.10.287.70">
    <property type="match status" value="1"/>
</dbReference>
<dbReference type="InterPro" id="IPR047871">
    <property type="entry name" value="K_chnl_Slo-like"/>
</dbReference>
<reference evidence="16" key="1">
    <citation type="submission" date="2020-05" db="EMBL/GenBank/DDBJ databases">
        <title>Phylogenomic resolution of chytrid fungi.</title>
        <authorList>
            <person name="Stajich J.E."/>
            <person name="Amses K."/>
            <person name="Simmons R."/>
            <person name="Seto K."/>
            <person name="Myers J."/>
            <person name="Bonds A."/>
            <person name="Quandt C.A."/>
            <person name="Barry K."/>
            <person name="Liu P."/>
            <person name="Grigoriev I."/>
            <person name="Longcore J.E."/>
            <person name="James T.Y."/>
        </authorList>
    </citation>
    <scope>NUCLEOTIDE SEQUENCE</scope>
    <source>
        <strain evidence="16">JEL0476</strain>
    </source>
</reference>
<keyword evidence="6" id="KW-0630">Potassium</keyword>
<dbReference type="InterPro" id="IPR013099">
    <property type="entry name" value="K_chnl_dom"/>
</dbReference>
<keyword evidence="7 12" id="KW-1133">Transmembrane helix</keyword>
<proteinExistence type="predicted"/>
<feature type="transmembrane region" description="Helical" evidence="12">
    <location>
        <begin position="362"/>
        <end position="379"/>
    </location>
</feature>
<feature type="domain" description="RCK N-terminal" evidence="15">
    <location>
        <begin position="401"/>
        <end position="522"/>
    </location>
</feature>
<evidence type="ECO:0000259" key="15">
    <source>
        <dbReference type="Pfam" id="PF22614"/>
    </source>
</evidence>
<dbReference type="InterPro" id="IPR003929">
    <property type="entry name" value="K_chnl_BK_asu"/>
</dbReference>
<dbReference type="InterPro" id="IPR003148">
    <property type="entry name" value="RCK_N"/>
</dbReference>
<dbReference type="SUPFAM" id="SSF81324">
    <property type="entry name" value="Voltage-gated potassium channels"/>
    <property type="match status" value="1"/>
</dbReference>
<protein>
    <submittedName>
        <fullName evidence="16">Uncharacterized protein</fullName>
    </submittedName>
</protein>
<comment type="subcellular location">
    <subcellularLocation>
        <location evidence="1">Membrane</location>
        <topology evidence="1">Multi-pass membrane protein</topology>
    </subcellularLocation>
</comment>
<evidence type="ECO:0000313" key="16">
    <source>
        <dbReference type="EMBL" id="KAJ3224435.1"/>
    </source>
</evidence>
<evidence type="ECO:0000256" key="7">
    <source>
        <dbReference type="ARBA" id="ARBA00022989"/>
    </source>
</evidence>
<evidence type="ECO:0000256" key="11">
    <source>
        <dbReference type="ARBA" id="ARBA00034430"/>
    </source>
</evidence>
<evidence type="ECO:0000259" key="13">
    <source>
        <dbReference type="Pfam" id="PF03493"/>
    </source>
</evidence>
<sequence>MSSNELNDIQLLRDLDHAESADNFNSREHLHVDEKRRKSNLLSNTFSNLHENLFLKTLNENAEEVLNLKHRKLHNLFLNKDVTTFNQVRENYEKAHMKEREKKVLGFSFKYVFSILLSVLNYKFYTTYIIKFLKLKGSLFIFIVFDFFVDVAFTILYLFELQINVRNHSSLQEKIKAEAPDYLYKIYNATDTNYKFLFVNRFAWVFYVAAVLASFNLFNLIIKIIFADRFLKALFSLSTFIDLIVGVPFLILTQIDGGKFIYIPYFLIMIKSVYRISKILRYRYFNLSMFREKLIILIYTVWGVLYVAMCTFNFFETNFQPPDSNFAPYRELDLMESFYFIVITISTVGYGDVSPVSTPGRIAVMVLIIVSLGVIPGLVSDVVDTLQMDKKGGGTFSKGNSEFIVVIGKYDNIDRLKDILSVFIHSDSAEAEDKKEKIVFLMSEPPSLAVESLLNNTQLRERVQYFSGSCLNHDDLRRLQVNKAAAVFILANRSVRPQKEDEQNSLRTWAIDNFAPQVPMYVYTMLPETESYLEQSATATVCVNDLKQAILGFTSLYPGMANFLNNLLNHSIPSQKNKYVWQTQYGDGSGNEIYNSPINPLFVGERFTDISWYIYKEFQSILFAVKVYESGKGYTMLNPGINYKFSSEDVLIFICQNETIIVQIQNLSLSEFKRSYKTSIKELKGELSVRRSNSIRRNISSDNLNTVVSRELYIGTPVEPLTDAKGPLCYLLKQPVDTSNLKLVTCKLTGFILVITGDYDIFKFICALRASHISEKNLKPIVLFSKEYPNEEELNSFKLFSGIFFMTGNPYSKKDLLNAGLANCQKVVLINLSSEWKDGSTEDDGAEDFGDSTALMINHVIHRISINLFKEPKPIIIELQRRRNIKFLKPSGIRHEVAKERKKIFGENGNGKQKMLQRTTDFFYHPLYASGNVVVGAMLDSILFQTYQNDSVLDIFKLFCGLRYEKDVEAEQNFGYEPSFLTPIPLPEGFEGGCFIDLYYHLTNLGIVPLALLRETVKEWSNHLPFVYTNPVPSCLLRKTDLVYVLKKA</sequence>
<evidence type="ECO:0000256" key="3">
    <source>
        <dbReference type="ARBA" id="ARBA00022538"/>
    </source>
</evidence>
<feature type="transmembrane region" description="Helical" evidence="12">
    <location>
        <begin position="233"/>
        <end position="251"/>
    </location>
</feature>
<keyword evidence="2" id="KW-0813">Transport</keyword>
<dbReference type="GO" id="GO:0005267">
    <property type="term" value="F:potassium channel activity"/>
    <property type="evidence" value="ECO:0007669"/>
    <property type="project" value="UniProtKB-KW"/>
</dbReference>
<keyword evidence="9 12" id="KW-0472">Membrane</keyword>